<dbReference type="InterPro" id="IPR028081">
    <property type="entry name" value="Leu-bd"/>
</dbReference>
<dbReference type="SUPFAM" id="SSF53822">
    <property type="entry name" value="Periplasmic binding protein-like I"/>
    <property type="match status" value="1"/>
</dbReference>
<reference evidence="6" key="1">
    <citation type="submission" date="2017-05" db="EMBL/GenBank/DDBJ databases">
        <authorList>
            <person name="Sharma S."/>
            <person name="Sidhu C."/>
            <person name="Pinnaka A.K."/>
        </authorList>
    </citation>
    <scope>NUCLEOTIDE SEQUENCE [LARGE SCALE GENOMIC DNA]</scope>
    <source>
        <strain evidence="6">AK93</strain>
    </source>
</reference>
<evidence type="ECO:0000313" key="5">
    <source>
        <dbReference type="EMBL" id="RFA38969.1"/>
    </source>
</evidence>
<dbReference type="Pfam" id="PF13458">
    <property type="entry name" value="Peripla_BP_6"/>
    <property type="match status" value="1"/>
</dbReference>
<evidence type="ECO:0000259" key="4">
    <source>
        <dbReference type="Pfam" id="PF13458"/>
    </source>
</evidence>
<evidence type="ECO:0000256" key="1">
    <source>
        <dbReference type="ARBA" id="ARBA00010062"/>
    </source>
</evidence>
<comment type="caution">
    <text evidence="5">The sequence shown here is derived from an EMBL/GenBank/DDBJ whole genome shotgun (WGS) entry which is preliminary data.</text>
</comment>
<evidence type="ECO:0000256" key="3">
    <source>
        <dbReference type="SAM" id="Phobius"/>
    </source>
</evidence>
<dbReference type="PANTHER" id="PTHR30483:SF6">
    <property type="entry name" value="PERIPLASMIC BINDING PROTEIN OF ABC TRANSPORTER FOR NATURAL AMINO ACIDS"/>
    <property type="match status" value="1"/>
</dbReference>
<protein>
    <recommendedName>
        <fullName evidence="4">Leucine-binding protein domain-containing protein</fullName>
    </recommendedName>
</protein>
<dbReference type="OrthoDB" id="5794591at2"/>
<organism evidence="5 6">
    <name type="scientific">Alkalilimnicola ehrlichii</name>
    <dbReference type="NCBI Taxonomy" id="351052"/>
    <lineage>
        <taxon>Bacteria</taxon>
        <taxon>Pseudomonadati</taxon>
        <taxon>Pseudomonadota</taxon>
        <taxon>Gammaproteobacteria</taxon>
        <taxon>Chromatiales</taxon>
        <taxon>Ectothiorhodospiraceae</taxon>
        <taxon>Alkalilimnicola</taxon>
    </lineage>
</organism>
<dbReference type="InterPro" id="IPR051010">
    <property type="entry name" value="BCAA_transport"/>
</dbReference>
<dbReference type="AlphaFoldDB" id="A0A3E0X2B8"/>
<keyword evidence="6" id="KW-1185">Reference proteome</keyword>
<name>A0A3E0X2B8_9GAMM</name>
<dbReference type="PANTHER" id="PTHR30483">
    <property type="entry name" value="LEUCINE-SPECIFIC-BINDING PROTEIN"/>
    <property type="match status" value="1"/>
</dbReference>
<gene>
    <name evidence="5" type="ORF">CAL65_03475</name>
</gene>
<evidence type="ECO:0000256" key="2">
    <source>
        <dbReference type="ARBA" id="ARBA00022729"/>
    </source>
</evidence>
<keyword evidence="3" id="KW-0812">Transmembrane</keyword>
<keyword evidence="2" id="KW-0732">Signal</keyword>
<feature type="transmembrane region" description="Helical" evidence="3">
    <location>
        <begin position="62"/>
        <end position="81"/>
    </location>
</feature>
<evidence type="ECO:0000313" key="6">
    <source>
        <dbReference type="Proteomes" id="UP000256763"/>
    </source>
</evidence>
<accession>A0A3E0X2B8</accession>
<keyword evidence="3" id="KW-1133">Transmembrane helix</keyword>
<dbReference type="Gene3D" id="3.40.50.2300">
    <property type="match status" value="2"/>
</dbReference>
<comment type="similarity">
    <text evidence="1">Belongs to the leucine-binding protein family.</text>
</comment>
<feature type="domain" description="Leucine-binding protein" evidence="4">
    <location>
        <begin position="85"/>
        <end position="424"/>
    </location>
</feature>
<sequence length="460" mass="50600">MRESSLAFVVLYGDCRARLSIHELGMLCVSSILLRRARLKQLRENSCALGVKGRRIMTKLRAILVFIYCSVFAALPVQAGLSDNEVRIAVMTDMHGVYSDLAGQGSVVAAQMAIEDHGGRVMRRPVRLLTVDHRHDPEYAVTEAERLIKEEGVDAIVDLMGSEVATAVQQLAAEHGIVTLVSGAVTPLITQDFCSPTGVHWAGDSFGFSTAVSTMLVQRFGKGVTVFYVTVDYPQAVEMERATASVTRRLGGEVIGSVRHPFRGADFSRQLLEAQASGADGIALLNAGEDMYLSIRQAYELGITHEGQVLLPGLMFITDVRALGLYVTRGLMLASTFYWDQDDDSRAWADRFMRRHGTRPTAVHAAAYSAVAHYLKAVEAAGTDDGPRVIEAIRELPVTDFYGRGGRVREDGRLLLDMNMLEVKRPSESREAWDYYHVLGTIPGEKAFLPLELSRCPHVN</sequence>
<dbReference type="InterPro" id="IPR028082">
    <property type="entry name" value="Peripla_BP_I"/>
</dbReference>
<proteinExistence type="inferred from homology"/>
<dbReference type="EMBL" id="NFZW01000002">
    <property type="protein sequence ID" value="RFA38969.1"/>
    <property type="molecule type" value="Genomic_DNA"/>
</dbReference>
<dbReference type="Proteomes" id="UP000256763">
    <property type="component" value="Unassembled WGS sequence"/>
</dbReference>
<keyword evidence="3" id="KW-0472">Membrane</keyword>
<dbReference type="CDD" id="cd06327">
    <property type="entry name" value="PBP1_SBP-like"/>
    <property type="match status" value="1"/>
</dbReference>